<dbReference type="InterPro" id="IPR029028">
    <property type="entry name" value="Alpha/beta_knot_MTases"/>
</dbReference>
<keyword evidence="3" id="KW-0808">Transferase</keyword>
<dbReference type="SUPFAM" id="SSF55315">
    <property type="entry name" value="L30e-like"/>
    <property type="match status" value="1"/>
</dbReference>
<evidence type="ECO:0000259" key="4">
    <source>
        <dbReference type="SMART" id="SM00967"/>
    </source>
</evidence>
<dbReference type="InterPro" id="IPR029064">
    <property type="entry name" value="Ribosomal_eL30-like_sf"/>
</dbReference>
<dbReference type="GO" id="GO:0032259">
    <property type="term" value="P:methylation"/>
    <property type="evidence" value="ECO:0007669"/>
    <property type="project" value="UniProtKB-KW"/>
</dbReference>
<name>A0ABY5VM66_9FIRM</name>
<dbReference type="Pfam" id="PF22435">
    <property type="entry name" value="MRM3-like_sub_bind"/>
    <property type="match status" value="1"/>
</dbReference>
<feature type="domain" description="RNA 2-O ribose methyltransferase substrate binding" evidence="4">
    <location>
        <begin position="30"/>
        <end position="99"/>
    </location>
</feature>
<accession>A0ABY5VM66</accession>
<evidence type="ECO:0000313" key="6">
    <source>
        <dbReference type="Proteomes" id="UP001060164"/>
    </source>
</evidence>
<dbReference type="Pfam" id="PF00588">
    <property type="entry name" value="SpoU_methylase"/>
    <property type="match status" value="1"/>
</dbReference>
<dbReference type="Gene3D" id="3.40.1280.10">
    <property type="match status" value="1"/>
</dbReference>
<reference evidence="5" key="1">
    <citation type="journal article" date="2022" name="Cell">
        <title>Design, construction, and in vivo augmentation of a complex gut microbiome.</title>
        <authorList>
            <person name="Cheng A.G."/>
            <person name="Ho P.Y."/>
            <person name="Aranda-Diaz A."/>
            <person name="Jain S."/>
            <person name="Yu F.B."/>
            <person name="Meng X."/>
            <person name="Wang M."/>
            <person name="Iakiviak M."/>
            <person name="Nagashima K."/>
            <person name="Zhao A."/>
            <person name="Murugkar P."/>
            <person name="Patil A."/>
            <person name="Atabakhsh K."/>
            <person name="Weakley A."/>
            <person name="Yan J."/>
            <person name="Brumbaugh A.R."/>
            <person name="Higginbottom S."/>
            <person name="Dimas A."/>
            <person name="Shiver A.L."/>
            <person name="Deutschbauer A."/>
            <person name="Neff N."/>
            <person name="Sonnenburg J.L."/>
            <person name="Huang K.C."/>
            <person name="Fischbach M.A."/>
        </authorList>
    </citation>
    <scope>NUCLEOTIDE SEQUENCE</scope>
    <source>
        <strain evidence="5">DSM 19829</strain>
    </source>
</reference>
<dbReference type="PANTHER" id="PTHR43191">
    <property type="entry name" value="RRNA METHYLTRANSFERASE 3"/>
    <property type="match status" value="1"/>
</dbReference>
<organism evidence="5 6">
    <name type="scientific">Ruminococcus gauvreauii</name>
    <dbReference type="NCBI Taxonomy" id="438033"/>
    <lineage>
        <taxon>Bacteria</taxon>
        <taxon>Bacillati</taxon>
        <taxon>Bacillota</taxon>
        <taxon>Clostridia</taxon>
        <taxon>Eubacteriales</taxon>
        <taxon>Oscillospiraceae</taxon>
        <taxon>Ruminococcus</taxon>
    </lineage>
</organism>
<dbReference type="InterPro" id="IPR001537">
    <property type="entry name" value="SpoU_MeTrfase"/>
</dbReference>
<dbReference type="EMBL" id="CP102290">
    <property type="protein sequence ID" value="UWP61276.1"/>
    <property type="molecule type" value="Genomic_DNA"/>
</dbReference>
<sequence>MITSTANRQVKRVIQLQKKGKLRREDDCFIAEGMKMALEAPRERILQVYMSESFAREKGLPGQLEHLPCEVVDDRVFEQMSDTITPQGILCLIRQFHYTQEDLLKKENPLLLLLEDLQDPGNVGTIFRTAEGAGVDGIILSHNSVDIYNPKTIRSTMGSVYRMPFLYAEDLPEILKMLKKEGICTYAAHLDGQNTYDREDYRGGTAFLIGNEGNGLSSELTAGAQRRIRIPMEGKLESLNAAVAAALLMYEVHRQRS</sequence>
<dbReference type="InterPro" id="IPR013123">
    <property type="entry name" value="SpoU_subst-bd"/>
</dbReference>
<dbReference type="Gene3D" id="3.30.1330.30">
    <property type="match status" value="1"/>
</dbReference>
<dbReference type="CDD" id="cd18095">
    <property type="entry name" value="SpoU-like_rRNA-MTase"/>
    <property type="match status" value="1"/>
</dbReference>
<dbReference type="InterPro" id="IPR053888">
    <property type="entry name" value="MRM3-like_sub_bind"/>
</dbReference>
<dbReference type="RefSeq" id="WP_028527748.1">
    <property type="nucleotide sequence ID" value="NZ_CABLBR010000004.1"/>
</dbReference>
<dbReference type="SMART" id="SM00967">
    <property type="entry name" value="SpoU_sub_bind"/>
    <property type="match status" value="1"/>
</dbReference>
<keyword evidence="6" id="KW-1185">Reference proteome</keyword>
<dbReference type="GO" id="GO:0008168">
    <property type="term" value="F:methyltransferase activity"/>
    <property type="evidence" value="ECO:0007669"/>
    <property type="project" value="UniProtKB-KW"/>
</dbReference>
<dbReference type="InterPro" id="IPR051259">
    <property type="entry name" value="rRNA_Methyltransferase"/>
</dbReference>
<protein>
    <submittedName>
        <fullName evidence="5">RNA methyltransferase</fullName>
    </submittedName>
</protein>
<dbReference type="InterPro" id="IPR029026">
    <property type="entry name" value="tRNA_m1G_MTases_N"/>
</dbReference>
<keyword evidence="2 5" id="KW-0489">Methyltransferase</keyword>
<dbReference type="PANTHER" id="PTHR43191:SF2">
    <property type="entry name" value="RRNA METHYLTRANSFERASE 3, MITOCHONDRIAL"/>
    <property type="match status" value="1"/>
</dbReference>
<evidence type="ECO:0000256" key="2">
    <source>
        <dbReference type="ARBA" id="ARBA00022603"/>
    </source>
</evidence>
<comment type="similarity">
    <text evidence="1">Belongs to the class IV-like SAM-binding methyltransferase superfamily. RNA methyltransferase TrmH family.</text>
</comment>
<evidence type="ECO:0000313" key="5">
    <source>
        <dbReference type="EMBL" id="UWP61276.1"/>
    </source>
</evidence>
<evidence type="ECO:0000256" key="1">
    <source>
        <dbReference type="ARBA" id="ARBA00007228"/>
    </source>
</evidence>
<gene>
    <name evidence="5" type="ORF">NQ502_09710</name>
</gene>
<evidence type="ECO:0000256" key="3">
    <source>
        <dbReference type="ARBA" id="ARBA00022679"/>
    </source>
</evidence>
<dbReference type="Proteomes" id="UP001060164">
    <property type="component" value="Chromosome"/>
</dbReference>
<dbReference type="SUPFAM" id="SSF75217">
    <property type="entry name" value="alpha/beta knot"/>
    <property type="match status" value="1"/>
</dbReference>
<proteinExistence type="inferred from homology"/>